<dbReference type="PANTHER" id="PTHR37305">
    <property type="entry name" value="INTEGRAL MEMBRANE PROTEIN-RELATED"/>
    <property type="match status" value="1"/>
</dbReference>
<dbReference type="PANTHER" id="PTHR37305:SF1">
    <property type="entry name" value="MEMBRANE PROTEIN"/>
    <property type="match status" value="1"/>
</dbReference>
<dbReference type="Proteomes" id="UP000607645">
    <property type="component" value="Unassembled WGS sequence"/>
</dbReference>
<dbReference type="EMBL" id="JACOPQ010000013">
    <property type="protein sequence ID" value="MBC5738184.1"/>
    <property type="molecule type" value="Genomic_DNA"/>
</dbReference>
<feature type="transmembrane region" description="Helical" evidence="1">
    <location>
        <begin position="90"/>
        <end position="115"/>
    </location>
</feature>
<dbReference type="Pfam" id="PF12730">
    <property type="entry name" value="ABC2_membrane_4"/>
    <property type="match status" value="1"/>
</dbReference>
<organism evidence="2 3">
    <name type="scientific">Lawsonibacter faecis</name>
    <dbReference type="NCBI Taxonomy" id="2763052"/>
    <lineage>
        <taxon>Bacteria</taxon>
        <taxon>Bacillati</taxon>
        <taxon>Bacillota</taxon>
        <taxon>Clostridia</taxon>
        <taxon>Eubacteriales</taxon>
        <taxon>Oscillospiraceae</taxon>
        <taxon>Lawsonibacter</taxon>
    </lineage>
</organism>
<evidence type="ECO:0000313" key="3">
    <source>
        <dbReference type="Proteomes" id="UP000607645"/>
    </source>
</evidence>
<keyword evidence="1" id="KW-1133">Transmembrane helix</keyword>
<keyword evidence="1" id="KW-0812">Transmembrane</keyword>
<evidence type="ECO:0000256" key="1">
    <source>
        <dbReference type="SAM" id="Phobius"/>
    </source>
</evidence>
<accession>A0A8J6MDT5</accession>
<protein>
    <submittedName>
        <fullName evidence="2">ABC transporter permease subunit</fullName>
    </submittedName>
</protein>
<feature type="transmembrane region" description="Helical" evidence="1">
    <location>
        <begin position="20"/>
        <end position="39"/>
    </location>
</feature>
<feature type="transmembrane region" description="Helical" evidence="1">
    <location>
        <begin position="225"/>
        <end position="243"/>
    </location>
</feature>
<dbReference type="RefSeq" id="WP_186919966.1">
    <property type="nucleotide sequence ID" value="NZ_JACOPQ010000013.1"/>
</dbReference>
<feature type="transmembrane region" description="Helical" evidence="1">
    <location>
        <begin position="165"/>
        <end position="188"/>
    </location>
</feature>
<sequence>MLNYIKAELYKVCRRKYTWIFFAVMLVLESLFALVWTGSWEFSDMVALMTTTMPVGSYLAVILADLVISDPYKSGTLKNEISFGIPRKRVYLGKLCSAVVVSLLFCAVLFSHYLAGCWLLTGHSNPEMIRANLGILAFVAAASLPLWMGTLGLAVALLMTLRSEMLAVIMVFLTITVGTGVLALLSMIQLEPIRSIASLVLSILPSSQFGQYQDALTWDLMVRNWAIGLGWVAVTAAVGLAVFQRREVK</sequence>
<reference evidence="2" key="1">
    <citation type="submission" date="2020-08" db="EMBL/GenBank/DDBJ databases">
        <title>Genome public.</title>
        <authorList>
            <person name="Liu C."/>
            <person name="Sun Q."/>
        </authorList>
    </citation>
    <scope>NUCLEOTIDE SEQUENCE</scope>
    <source>
        <strain evidence="2">NSJ-52</strain>
    </source>
</reference>
<keyword evidence="1" id="KW-0472">Membrane</keyword>
<proteinExistence type="predicted"/>
<gene>
    <name evidence="2" type="ORF">H8S62_14320</name>
</gene>
<feature type="transmembrane region" description="Helical" evidence="1">
    <location>
        <begin position="45"/>
        <end position="69"/>
    </location>
</feature>
<evidence type="ECO:0000313" key="2">
    <source>
        <dbReference type="EMBL" id="MBC5738184.1"/>
    </source>
</evidence>
<feature type="transmembrane region" description="Helical" evidence="1">
    <location>
        <begin position="135"/>
        <end position="158"/>
    </location>
</feature>
<dbReference type="AlphaFoldDB" id="A0A8J6MDT5"/>
<comment type="caution">
    <text evidence="2">The sequence shown here is derived from an EMBL/GenBank/DDBJ whole genome shotgun (WGS) entry which is preliminary data.</text>
</comment>
<keyword evidence="3" id="KW-1185">Reference proteome</keyword>
<name>A0A8J6MDT5_9FIRM</name>